<protein>
    <submittedName>
        <fullName evidence="1">Uncharacterized protein</fullName>
    </submittedName>
</protein>
<evidence type="ECO:0000313" key="1">
    <source>
        <dbReference type="EMBL" id="MTV33341.1"/>
    </source>
</evidence>
<dbReference type="RefSeq" id="WP_155448019.1">
    <property type="nucleotide sequence ID" value="NZ_JAOQNR010000030.1"/>
</dbReference>
<evidence type="ECO:0000313" key="2">
    <source>
        <dbReference type="Proteomes" id="UP000439113"/>
    </source>
</evidence>
<accession>A0A6N8DW27</accession>
<dbReference type="AlphaFoldDB" id="A0A6N8DW27"/>
<organism evidence="1 2">
    <name type="scientific">Rhodoblastus acidophilus</name>
    <name type="common">Rhodopseudomonas acidophila</name>
    <dbReference type="NCBI Taxonomy" id="1074"/>
    <lineage>
        <taxon>Bacteria</taxon>
        <taxon>Pseudomonadati</taxon>
        <taxon>Pseudomonadota</taxon>
        <taxon>Alphaproteobacteria</taxon>
        <taxon>Hyphomicrobiales</taxon>
        <taxon>Rhodoblastaceae</taxon>
        <taxon>Rhodoblastus</taxon>
    </lineage>
</organism>
<sequence length="382" mass="42314">MNAYFKKVSIVVCILIGGLQLVGAAEISVKQNDGVSFVVSLKGEIIKGDNDRIALTFANEDLTGSWGRQVSLSLNSPEGGVFDEAMLIAKYLIDNRVSTSVDGEASCVSACGFVLLAGSREVVGEKFERSAHIDTRAHICFHRPFLKNSNGSFDEGVTAVAKLFAVLSGIVQNSFLIELLSKDRNNCKNIETVEDLMWSGLHLRAYATPQFSRIEPYIVAALNYYKIKGGVHCDVNNLPYRPVGCSSLTGEYGSKIDPVSLIDITDNNNTSNNDDNSVSLFKFDAKKRFYLQSKFNNKEIFELKMNGTLSFVYLKFQFEVGDSLSELNITVVYDSSADELFVTRGISDMTKYTSGFQIPRATRLPTYYMYPMETRIGLLVPN</sequence>
<dbReference type="OrthoDB" id="427567at2"/>
<proteinExistence type="predicted"/>
<reference evidence="1 2" key="1">
    <citation type="submission" date="2019-11" db="EMBL/GenBank/DDBJ databases">
        <title>Whole-genome sequence of a Rhodoblastus acidophilus DSM 142.</title>
        <authorList>
            <person name="Kyndt J.A."/>
            <person name="Meyer T.E."/>
        </authorList>
    </citation>
    <scope>NUCLEOTIDE SEQUENCE [LARGE SCALE GENOMIC DNA]</scope>
    <source>
        <strain evidence="1 2">DSM 142</strain>
    </source>
</reference>
<comment type="caution">
    <text evidence="1">The sequence shown here is derived from an EMBL/GenBank/DDBJ whole genome shotgun (WGS) entry which is preliminary data.</text>
</comment>
<dbReference type="Proteomes" id="UP000439113">
    <property type="component" value="Unassembled WGS sequence"/>
</dbReference>
<name>A0A6N8DW27_RHOAC</name>
<dbReference type="EMBL" id="WNKS01000036">
    <property type="protein sequence ID" value="MTV33341.1"/>
    <property type="molecule type" value="Genomic_DNA"/>
</dbReference>
<gene>
    <name evidence="1" type="ORF">GJ654_20400</name>
</gene>
<dbReference type="SUPFAM" id="SSF52096">
    <property type="entry name" value="ClpP/crotonase"/>
    <property type="match status" value="1"/>
</dbReference>
<dbReference type="InterPro" id="IPR029045">
    <property type="entry name" value="ClpP/crotonase-like_dom_sf"/>
</dbReference>